<evidence type="ECO:0000313" key="3">
    <source>
        <dbReference type="Proteomes" id="UP000657385"/>
    </source>
</evidence>
<dbReference type="SUPFAM" id="SSF52540">
    <property type="entry name" value="P-loop containing nucleoside triphosphate hydrolases"/>
    <property type="match status" value="1"/>
</dbReference>
<dbReference type="GO" id="GO:0005524">
    <property type="term" value="F:ATP binding"/>
    <property type="evidence" value="ECO:0007669"/>
    <property type="project" value="UniProtKB-KW"/>
</dbReference>
<dbReference type="InterPro" id="IPR027417">
    <property type="entry name" value="P-loop_NTPase"/>
</dbReference>
<gene>
    <name evidence="2" type="ORF">I2501_25970</name>
</gene>
<keyword evidence="3" id="KW-1185">Reference proteome</keyword>
<evidence type="ECO:0000313" key="2">
    <source>
        <dbReference type="EMBL" id="MBF9071474.1"/>
    </source>
</evidence>
<dbReference type="Proteomes" id="UP000657385">
    <property type="component" value="Unassembled WGS sequence"/>
</dbReference>
<sequence>MTIPVPRPEVLRPDALSAAPSTAFQPDGLSSAGSRSAVLRPAVLRPALVELRLGAFKSFREAVLPLREVTLLYGPSGVGKSNALEGLRVLASLAEGEDADAALALVRGGVAGCLPFGADTVRLGCSVASAVGEVRLDVAFRRVGDTVLLTSERLTAGGRLLLTTGALDAASSRIDAAWHSDGRQGDIRAPLGAHGLVTAQLPLRVAGATPGERLVLGAAEAVLTALRESFALEPEPVAMREWVGADDDARLRGSAENLSAVIARIEGECRIRFGKLVQATRAMSPMPVSGLGALRSTAADGTARVCAALQLGDGRRVGAELLPSGVLRQLAFATVLLTGPGVLQMSPAMEVPDAERMLTVLGEGLDLGLDAAQVESLLRLAVEVASRGHVRLLATAAERAVVPGVFPVRCAVDPASGRSELAPEGAPVGDPADQPAVPVG</sequence>
<dbReference type="Gene3D" id="3.40.50.300">
    <property type="entry name" value="P-loop containing nucleotide triphosphate hydrolases"/>
    <property type="match status" value="1"/>
</dbReference>
<name>A0A931B5G6_9ACTN</name>
<keyword evidence="2" id="KW-0547">Nucleotide-binding</keyword>
<organism evidence="2 3">
    <name type="scientific">Streptacidiphilus fuscans</name>
    <dbReference type="NCBI Taxonomy" id="2789292"/>
    <lineage>
        <taxon>Bacteria</taxon>
        <taxon>Bacillati</taxon>
        <taxon>Actinomycetota</taxon>
        <taxon>Actinomycetes</taxon>
        <taxon>Kitasatosporales</taxon>
        <taxon>Streptomycetaceae</taxon>
        <taxon>Streptacidiphilus</taxon>
    </lineage>
</organism>
<reference evidence="2" key="1">
    <citation type="submission" date="2020-11" db="EMBL/GenBank/DDBJ databases">
        <title>Isolation and identification of active actinomycetes.</title>
        <authorList>
            <person name="Yu B."/>
        </authorList>
    </citation>
    <scope>NUCLEOTIDE SEQUENCE</scope>
    <source>
        <strain evidence="2">NEAU-YB345</strain>
    </source>
</reference>
<dbReference type="AlphaFoldDB" id="A0A931B5G6"/>
<comment type="caution">
    <text evidence="2">The sequence shown here is derived from an EMBL/GenBank/DDBJ whole genome shotgun (WGS) entry which is preliminary data.</text>
</comment>
<keyword evidence="2" id="KW-0067">ATP-binding</keyword>
<dbReference type="RefSeq" id="WP_196196654.1">
    <property type="nucleotide sequence ID" value="NZ_JADPRT010000012.1"/>
</dbReference>
<evidence type="ECO:0000256" key="1">
    <source>
        <dbReference type="SAM" id="MobiDB-lite"/>
    </source>
</evidence>
<proteinExistence type="predicted"/>
<accession>A0A931B5G6</accession>
<feature type="region of interest" description="Disordered" evidence="1">
    <location>
        <begin position="417"/>
        <end position="440"/>
    </location>
</feature>
<dbReference type="EMBL" id="JADPRT010000012">
    <property type="protein sequence ID" value="MBF9071474.1"/>
    <property type="molecule type" value="Genomic_DNA"/>
</dbReference>
<protein>
    <submittedName>
        <fullName evidence="2">ATP-binding protein</fullName>
    </submittedName>
</protein>